<dbReference type="Proteomes" id="UP000294215">
    <property type="component" value="Unassembled WGS sequence"/>
</dbReference>
<dbReference type="RefSeq" id="WP_130817250.1">
    <property type="nucleotide sequence ID" value="NZ_SIMR01000001.1"/>
</dbReference>
<evidence type="ECO:0000313" key="2">
    <source>
        <dbReference type="EMBL" id="TBC14897.1"/>
    </source>
</evidence>
<name>A0AB38I3Y1_9HYPH</name>
<accession>A0AB38I3Y1</accession>
<proteinExistence type="predicted"/>
<organism evidence="2 3">
    <name type="scientific">Rhizobium ruizarguesonis</name>
    <dbReference type="NCBI Taxonomy" id="2081791"/>
    <lineage>
        <taxon>Bacteria</taxon>
        <taxon>Pseudomonadati</taxon>
        <taxon>Pseudomonadota</taxon>
        <taxon>Alphaproteobacteria</taxon>
        <taxon>Hyphomicrobiales</taxon>
        <taxon>Rhizobiaceae</taxon>
        <taxon>Rhizobium/Agrobacterium group</taxon>
        <taxon>Rhizobium</taxon>
    </lineage>
</organism>
<keyword evidence="1" id="KW-1133">Transmembrane helix</keyword>
<reference evidence="2 3" key="1">
    <citation type="submission" date="2019-02" db="EMBL/GenBank/DDBJ databases">
        <title>The genomic architecture of introgression among sibling species of bacteria.</title>
        <authorList>
            <person name="Cavassim M.I.A."/>
            <person name="Moeskjaer S."/>
            <person name="Moslemi C."/>
            <person name="Fields B."/>
            <person name="Bachmann A."/>
            <person name="Vilhjalmsson B."/>
            <person name="Schierup M.H."/>
            <person name="Young J.P.W."/>
            <person name="Andersen S.U."/>
        </authorList>
    </citation>
    <scope>NUCLEOTIDE SEQUENCE [LARGE SCALE GENOMIC DNA]</scope>
    <source>
        <strain evidence="2 3">SM92</strain>
    </source>
</reference>
<dbReference type="EMBL" id="SIMR01000001">
    <property type="protein sequence ID" value="TBC14897.1"/>
    <property type="molecule type" value="Genomic_DNA"/>
</dbReference>
<sequence length="83" mass="9343">MLEGKDLNRLDARIQRQLRAIIMEFERKREWQKDNEPCPVCPPEGLETAANPDDAPIRAISIAVVASFIILSLVSAEGAQRRN</sequence>
<dbReference type="AlphaFoldDB" id="A0AB38I3Y1"/>
<feature type="transmembrane region" description="Helical" evidence="1">
    <location>
        <begin position="55"/>
        <end position="74"/>
    </location>
</feature>
<keyword evidence="1" id="KW-0812">Transmembrane</keyword>
<evidence type="ECO:0000313" key="3">
    <source>
        <dbReference type="Proteomes" id="UP000294215"/>
    </source>
</evidence>
<gene>
    <name evidence="2" type="ORF">ELH40_08075</name>
</gene>
<keyword evidence="1" id="KW-0472">Membrane</keyword>
<evidence type="ECO:0000256" key="1">
    <source>
        <dbReference type="SAM" id="Phobius"/>
    </source>
</evidence>
<protein>
    <submittedName>
        <fullName evidence="2">Uncharacterized protein</fullName>
    </submittedName>
</protein>
<comment type="caution">
    <text evidence="2">The sequence shown here is derived from an EMBL/GenBank/DDBJ whole genome shotgun (WGS) entry which is preliminary data.</text>
</comment>